<keyword evidence="7" id="KW-0456">Lyase</keyword>
<dbReference type="Gene3D" id="3.30.310.40">
    <property type="match status" value="1"/>
</dbReference>
<dbReference type="FunFam" id="1.10.1670.10:FF:000005">
    <property type="entry name" value="N-glycosylase/DNA lyase OGG1"/>
    <property type="match status" value="1"/>
</dbReference>
<dbReference type="PANTHER" id="PTHR10242">
    <property type="entry name" value="8-OXOGUANINE DNA GLYCOSYLASE"/>
    <property type="match status" value="1"/>
</dbReference>
<dbReference type="PANTHER" id="PTHR10242:SF2">
    <property type="entry name" value="N-GLYCOSYLASE_DNA LYASE"/>
    <property type="match status" value="1"/>
</dbReference>
<dbReference type="InterPro" id="IPR012904">
    <property type="entry name" value="OGG_N"/>
</dbReference>
<comment type="catalytic activity">
    <reaction evidence="11">
        <text>2'-deoxyribonucleotide-(2'-deoxyribose 5'-phosphate)-2'-deoxyribonucleotide-DNA = a 3'-end 2'-deoxyribonucleotide-(2,3-dehydro-2,3-deoxyribose 5'-phosphate)-DNA + a 5'-end 5'-phospho-2'-deoxyribonucleoside-DNA + H(+)</text>
        <dbReference type="Rhea" id="RHEA:66592"/>
        <dbReference type="Rhea" id="RHEA-COMP:13180"/>
        <dbReference type="Rhea" id="RHEA-COMP:16897"/>
        <dbReference type="Rhea" id="RHEA-COMP:17067"/>
        <dbReference type="ChEBI" id="CHEBI:15378"/>
        <dbReference type="ChEBI" id="CHEBI:136412"/>
        <dbReference type="ChEBI" id="CHEBI:157695"/>
        <dbReference type="ChEBI" id="CHEBI:167181"/>
        <dbReference type="EC" id="4.2.99.18"/>
    </reaction>
</comment>
<dbReference type="OMA" id="GYAQEYL"/>
<dbReference type="Proteomes" id="UP000029665">
    <property type="component" value="Unassembled WGS sequence"/>
</dbReference>
<evidence type="ECO:0000256" key="1">
    <source>
        <dbReference type="ARBA" id="ARBA00004123"/>
    </source>
</evidence>
<evidence type="ECO:0000313" key="15">
    <source>
        <dbReference type="Proteomes" id="UP000029665"/>
    </source>
</evidence>
<dbReference type="GO" id="GO:0006285">
    <property type="term" value="P:base-excision repair, AP site formation"/>
    <property type="evidence" value="ECO:0007669"/>
    <property type="project" value="TreeGrafter"/>
</dbReference>
<keyword evidence="8" id="KW-0539">Nucleus</keyword>
<dbReference type="CDD" id="cd00056">
    <property type="entry name" value="ENDO3c"/>
    <property type="match status" value="1"/>
</dbReference>
<evidence type="ECO:0000256" key="11">
    <source>
        <dbReference type="ARBA" id="ARBA00044632"/>
    </source>
</evidence>
<proteinExistence type="inferred from homology"/>
<dbReference type="OrthoDB" id="238681at2759"/>
<evidence type="ECO:0000256" key="3">
    <source>
        <dbReference type="ARBA" id="ARBA00012720"/>
    </source>
</evidence>
<feature type="domain" description="HhH-GPD" evidence="13">
    <location>
        <begin position="144"/>
        <end position="339"/>
    </location>
</feature>
<dbReference type="GO" id="GO:0005634">
    <property type="term" value="C:nucleus"/>
    <property type="evidence" value="ECO:0007669"/>
    <property type="project" value="UniProtKB-SubCell"/>
</dbReference>
<dbReference type="EMBL" id="CCBP010000118">
    <property type="protein sequence ID" value="CDO72928.1"/>
    <property type="molecule type" value="Genomic_DNA"/>
</dbReference>
<keyword evidence="6" id="KW-0234">DNA repair</keyword>
<dbReference type="GO" id="GO:0140078">
    <property type="term" value="F:class I DNA-(apurinic or apyrimidinic site) endonuclease activity"/>
    <property type="evidence" value="ECO:0007669"/>
    <property type="project" value="UniProtKB-EC"/>
</dbReference>
<evidence type="ECO:0000313" key="14">
    <source>
        <dbReference type="EMBL" id="CDO72928.1"/>
    </source>
</evidence>
<dbReference type="SMART" id="SM00478">
    <property type="entry name" value="ENDO3c"/>
    <property type="match status" value="1"/>
</dbReference>
<comment type="similarity">
    <text evidence="2">Belongs to the type-1 OGG1 family.</text>
</comment>
<reference evidence="14" key="1">
    <citation type="submission" date="2014-01" db="EMBL/GenBank/DDBJ databases">
        <title>The genome of the white-rot fungus Pycnoporus cinnabarinus: a basidiomycete model with a versatile arsenal for lignocellulosic biomass breakdown.</title>
        <authorList>
            <person name="Levasseur A."/>
            <person name="Lomascolo A."/>
            <person name="Ruiz-Duenas F.J."/>
            <person name="Uzan E."/>
            <person name="Piumi F."/>
            <person name="Kues U."/>
            <person name="Ram A.F.J."/>
            <person name="Murat C."/>
            <person name="Haon M."/>
            <person name="Benoit I."/>
            <person name="Arfi Y."/>
            <person name="Chevret D."/>
            <person name="Drula E."/>
            <person name="Kwon M.J."/>
            <person name="Gouret P."/>
            <person name="Lesage-Meessen L."/>
            <person name="Lombard V."/>
            <person name="Mariette J."/>
            <person name="Noirot C."/>
            <person name="Park J."/>
            <person name="Patyshakuliyeva A."/>
            <person name="Wieneger R.A.B."/>
            <person name="Wosten H.A.B."/>
            <person name="Martin F."/>
            <person name="Coutinho P.M."/>
            <person name="de Vries R."/>
            <person name="Martinez A.T."/>
            <person name="Klopp C."/>
            <person name="Pontarotti P."/>
            <person name="Henrissat B."/>
            <person name="Record E."/>
        </authorList>
    </citation>
    <scope>NUCLEOTIDE SEQUENCE [LARGE SCALE GENOMIC DNA]</scope>
    <source>
        <strain evidence="14">BRFM137</strain>
    </source>
</reference>
<organism evidence="14 15">
    <name type="scientific">Pycnoporus cinnabarinus</name>
    <name type="common">Cinnabar-red polypore</name>
    <name type="synonym">Trametes cinnabarina</name>
    <dbReference type="NCBI Taxonomy" id="5643"/>
    <lineage>
        <taxon>Eukaryota</taxon>
        <taxon>Fungi</taxon>
        <taxon>Dikarya</taxon>
        <taxon>Basidiomycota</taxon>
        <taxon>Agaricomycotina</taxon>
        <taxon>Agaricomycetes</taxon>
        <taxon>Polyporales</taxon>
        <taxon>Polyporaceae</taxon>
        <taxon>Trametes</taxon>
    </lineage>
</organism>
<evidence type="ECO:0000256" key="4">
    <source>
        <dbReference type="ARBA" id="ARBA00022763"/>
    </source>
</evidence>
<dbReference type="STRING" id="5643.A0A060SKI2"/>
<dbReference type="AlphaFoldDB" id="A0A060SKI2"/>
<evidence type="ECO:0000259" key="13">
    <source>
        <dbReference type="SMART" id="SM00478"/>
    </source>
</evidence>
<comment type="subcellular location">
    <subcellularLocation>
        <location evidence="1">Nucleus</location>
    </subcellularLocation>
</comment>
<comment type="caution">
    <text evidence="14">The sequence shown here is derived from an EMBL/GenBank/DDBJ whole genome shotgun (WGS) entry which is preliminary data.</text>
</comment>
<dbReference type="InterPro" id="IPR003265">
    <property type="entry name" value="HhH-GPD_domain"/>
</dbReference>
<dbReference type="SUPFAM" id="SSF48150">
    <property type="entry name" value="DNA-glycosylase"/>
    <property type="match status" value="1"/>
</dbReference>
<evidence type="ECO:0000256" key="9">
    <source>
        <dbReference type="ARBA" id="ARBA00023268"/>
    </source>
</evidence>
<dbReference type="Pfam" id="PF07934">
    <property type="entry name" value="OGG_N"/>
    <property type="match status" value="1"/>
</dbReference>
<name>A0A060SKI2_PYCCI</name>
<evidence type="ECO:0000256" key="10">
    <source>
        <dbReference type="ARBA" id="ARBA00023295"/>
    </source>
</evidence>
<protein>
    <recommendedName>
        <fullName evidence="3">DNA-(apurinic or apyrimidinic site) lyase</fullName>
        <ecNumber evidence="3">4.2.99.18</ecNumber>
    </recommendedName>
</protein>
<dbReference type="GO" id="GO:0003684">
    <property type="term" value="F:damaged DNA binding"/>
    <property type="evidence" value="ECO:0007669"/>
    <property type="project" value="InterPro"/>
</dbReference>
<dbReference type="SUPFAM" id="SSF55945">
    <property type="entry name" value="TATA-box binding protein-like"/>
    <property type="match status" value="1"/>
</dbReference>
<dbReference type="GO" id="GO:0006289">
    <property type="term" value="P:nucleotide-excision repair"/>
    <property type="evidence" value="ECO:0007669"/>
    <property type="project" value="InterPro"/>
</dbReference>
<dbReference type="GO" id="GO:0034039">
    <property type="term" value="F:8-oxo-7,8-dihydroguanine DNA N-glycosylase activity"/>
    <property type="evidence" value="ECO:0007669"/>
    <property type="project" value="TreeGrafter"/>
</dbReference>
<sequence length="443" mass="49104">MATTAIPAGFRALPLPITQLSLAAVLKCGQSFRWSILPLPPSERHGLDNEYRLCLRDRVVCLRQSPDALFYRSVFPPGVPGEMETREAETLAWIRDYFQLEIDLVELYRQWGTADPVFDRLQARFEGIRMLRQDPFENLISFICSSNNNISRITKMVKSLCQHYSPALVTLPHPSGPTLPEETYHPFPPPSALARSEVSAKLRSLGFGYRADFIQRTAAMLVETHGVGWDAKKLMEPSEEWLMTLRSLSTSEARAELLKFVGVGRKVADCILLMSLDKKEVIPVDTHVYQIAIKYYGLNSPSKAANMTPRLYDDVSTKLAAVWGDYAGWAHSVLFTSDLKSFASHGLSSTPPAPPLTRDSAGSSLESTSPVSTPFETPLSTMKRKRATSTKKPTVRPTAFLEVADSLSALAADESGYSLAERVKRRRRKGGISSLDTFCPASG</sequence>
<accession>A0A060SKI2</accession>
<dbReference type="InterPro" id="IPR023170">
    <property type="entry name" value="HhH_base_excis_C"/>
</dbReference>
<keyword evidence="5" id="KW-0378">Hydrolase</keyword>
<dbReference type="HOGENOM" id="CLU_027543_1_0_1"/>
<dbReference type="Pfam" id="PF00730">
    <property type="entry name" value="HhH-GPD"/>
    <property type="match status" value="1"/>
</dbReference>
<keyword evidence="15" id="KW-1185">Reference proteome</keyword>
<keyword evidence="10" id="KW-0326">Glycosidase</keyword>
<dbReference type="Gene3D" id="1.10.340.30">
    <property type="entry name" value="Hypothetical protein, domain 2"/>
    <property type="match status" value="1"/>
</dbReference>
<evidence type="ECO:0000256" key="5">
    <source>
        <dbReference type="ARBA" id="ARBA00022801"/>
    </source>
</evidence>
<feature type="compositionally biased region" description="Polar residues" evidence="12">
    <location>
        <begin position="360"/>
        <end position="380"/>
    </location>
</feature>
<keyword evidence="4" id="KW-0227">DNA damage</keyword>
<evidence type="ECO:0000256" key="2">
    <source>
        <dbReference type="ARBA" id="ARBA00010679"/>
    </source>
</evidence>
<dbReference type="EC" id="4.2.99.18" evidence="3"/>
<dbReference type="InterPro" id="IPR052054">
    <property type="entry name" value="Oxidative_DNA_repair_enzyme"/>
</dbReference>
<feature type="region of interest" description="Disordered" evidence="12">
    <location>
        <begin position="346"/>
        <end position="395"/>
    </location>
</feature>
<keyword evidence="9" id="KW-0511">Multifunctional enzyme</keyword>
<evidence type="ECO:0000256" key="6">
    <source>
        <dbReference type="ARBA" id="ARBA00023204"/>
    </source>
</evidence>
<evidence type="ECO:0000256" key="8">
    <source>
        <dbReference type="ARBA" id="ARBA00023242"/>
    </source>
</evidence>
<evidence type="ECO:0000256" key="7">
    <source>
        <dbReference type="ARBA" id="ARBA00023239"/>
    </source>
</evidence>
<gene>
    <name evidence="14" type="ORF">BN946_scf185002.g113</name>
</gene>
<dbReference type="Gene3D" id="1.10.1670.10">
    <property type="entry name" value="Helix-hairpin-Helix base-excision DNA repair enzymes (C-terminal)"/>
    <property type="match status" value="1"/>
</dbReference>
<dbReference type="InterPro" id="IPR011257">
    <property type="entry name" value="DNA_glycosylase"/>
</dbReference>
<evidence type="ECO:0000256" key="12">
    <source>
        <dbReference type="SAM" id="MobiDB-lite"/>
    </source>
</evidence>